<evidence type="ECO:0000256" key="2">
    <source>
        <dbReference type="ARBA" id="ARBA00022782"/>
    </source>
</evidence>
<feature type="compositionally biased region" description="Low complexity" evidence="10">
    <location>
        <begin position="147"/>
        <end position="167"/>
    </location>
</feature>
<keyword evidence="3" id="KW-0805">Transcription regulation</keyword>
<feature type="compositionally biased region" description="Polar residues" evidence="10">
    <location>
        <begin position="129"/>
        <end position="138"/>
    </location>
</feature>
<dbReference type="GO" id="GO:0005634">
    <property type="term" value="C:nucleus"/>
    <property type="evidence" value="ECO:0007669"/>
    <property type="project" value="TreeGrafter"/>
</dbReference>
<evidence type="ECO:0000256" key="10">
    <source>
        <dbReference type="SAM" id="MobiDB-lite"/>
    </source>
</evidence>
<gene>
    <name evidence="12" type="primary">BATF2</name>
</gene>
<evidence type="ECO:0000256" key="5">
    <source>
        <dbReference type="ARBA" id="ARBA00023159"/>
    </source>
</evidence>
<keyword evidence="2" id="KW-0221">Differentiation</keyword>
<dbReference type="InterPro" id="IPR046347">
    <property type="entry name" value="bZIP_sf"/>
</dbReference>
<evidence type="ECO:0000256" key="6">
    <source>
        <dbReference type="ARBA" id="ARBA00023163"/>
    </source>
</evidence>
<accession>A0A673US62</accession>
<evidence type="ECO:0000256" key="1">
    <source>
        <dbReference type="ARBA" id="ARBA00007163"/>
    </source>
</evidence>
<keyword evidence="4" id="KW-0238">DNA-binding</keyword>
<evidence type="ECO:0000256" key="4">
    <source>
        <dbReference type="ARBA" id="ARBA00023125"/>
    </source>
</evidence>
<dbReference type="SMART" id="SM00338">
    <property type="entry name" value="BRLZ"/>
    <property type="match status" value="1"/>
</dbReference>
<dbReference type="Ensembl" id="ENSSSUT00005031276.1">
    <property type="protein sequence ID" value="ENSSSUP00005027369.1"/>
    <property type="gene ID" value="ENSSSUG00005017722.1"/>
</dbReference>
<evidence type="ECO:0000256" key="8">
    <source>
        <dbReference type="ARBA" id="ARBA00064452"/>
    </source>
</evidence>
<evidence type="ECO:0000313" key="13">
    <source>
        <dbReference type="Proteomes" id="UP000472268"/>
    </source>
</evidence>
<evidence type="ECO:0000256" key="9">
    <source>
        <dbReference type="ARBA" id="ARBA00074031"/>
    </source>
</evidence>
<dbReference type="Pfam" id="PF00170">
    <property type="entry name" value="bZIP_1"/>
    <property type="match status" value="1"/>
</dbReference>
<keyword evidence="5" id="KW-0010">Activator</keyword>
<feature type="compositionally biased region" description="Basic and acidic residues" evidence="10">
    <location>
        <begin position="40"/>
        <end position="49"/>
    </location>
</feature>
<dbReference type="Proteomes" id="UP000472268">
    <property type="component" value="Chromosome 11"/>
</dbReference>
<dbReference type="FunFam" id="1.20.5.170:FF:000080">
    <property type="entry name" value="Basic leucine zipper transcriptional factor ATF-like 2"/>
    <property type="match status" value="1"/>
</dbReference>
<comment type="similarity">
    <text evidence="1">Belongs to the bZIP family.</text>
</comment>
<dbReference type="GO" id="GO:0000981">
    <property type="term" value="F:DNA-binding transcription factor activity, RNA polymerase II-specific"/>
    <property type="evidence" value="ECO:0007669"/>
    <property type="project" value="TreeGrafter"/>
</dbReference>
<feature type="domain" description="BZIP" evidence="11">
    <location>
        <begin position="20"/>
        <end position="73"/>
    </location>
</feature>
<organism evidence="12 13">
    <name type="scientific">Suricata suricatta</name>
    <name type="common">Meerkat</name>
    <dbReference type="NCBI Taxonomy" id="37032"/>
    <lineage>
        <taxon>Eukaryota</taxon>
        <taxon>Metazoa</taxon>
        <taxon>Chordata</taxon>
        <taxon>Craniata</taxon>
        <taxon>Vertebrata</taxon>
        <taxon>Euteleostomi</taxon>
        <taxon>Mammalia</taxon>
        <taxon>Eutheria</taxon>
        <taxon>Laurasiatheria</taxon>
        <taxon>Carnivora</taxon>
        <taxon>Feliformia</taxon>
        <taxon>Herpestidae</taxon>
        <taxon>Suricata</taxon>
    </lineage>
</organism>
<reference evidence="12" key="2">
    <citation type="submission" date="2025-08" db="UniProtKB">
        <authorList>
            <consortium name="Ensembl"/>
        </authorList>
    </citation>
    <scope>IDENTIFICATION</scope>
</reference>
<name>A0A673US62_SURSU</name>
<evidence type="ECO:0000256" key="7">
    <source>
        <dbReference type="ARBA" id="ARBA00023242"/>
    </source>
</evidence>
<reference evidence="12" key="3">
    <citation type="submission" date="2025-09" db="UniProtKB">
        <authorList>
            <consortium name="Ensembl"/>
        </authorList>
    </citation>
    <scope>IDENTIFICATION</scope>
</reference>
<evidence type="ECO:0000259" key="11">
    <source>
        <dbReference type="PROSITE" id="PS50217"/>
    </source>
</evidence>
<dbReference type="InterPro" id="IPR004827">
    <property type="entry name" value="bZIP"/>
</dbReference>
<evidence type="ECO:0000256" key="3">
    <source>
        <dbReference type="ARBA" id="ARBA00023015"/>
    </source>
</evidence>
<dbReference type="Gene3D" id="1.20.5.170">
    <property type="match status" value="1"/>
</dbReference>
<dbReference type="AlphaFoldDB" id="A0A673US62"/>
<feature type="region of interest" description="Disordered" evidence="10">
    <location>
        <begin position="113"/>
        <end position="208"/>
    </location>
</feature>
<dbReference type="OMA" id="HGCQEQP"/>
<dbReference type="PROSITE" id="PS50217">
    <property type="entry name" value="BZIP"/>
    <property type="match status" value="1"/>
</dbReference>
<keyword evidence="7" id="KW-0539">Nucleus</keyword>
<dbReference type="SUPFAM" id="SSF57959">
    <property type="entry name" value="Leucine zipper domain"/>
    <property type="match status" value="1"/>
</dbReference>
<evidence type="ECO:0000313" key="12">
    <source>
        <dbReference type="Ensembl" id="ENSSSUP00005027369.1"/>
    </source>
</evidence>
<dbReference type="InterPro" id="IPR000837">
    <property type="entry name" value="AP-1"/>
</dbReference>
<dbReference type="CDD" id="cd14701">
    <property type="entry name" value="bZIP_BATF"/>
    <property type="match status" value="1"/>
</dbReference>
<keyword evidence="6" id="KW-0804">Transcription</keyword>
<dbReference type="PROSITE" id="PS00036">
    <property type="entry name" value="BZIP_BASIC"/>
    <property type="match status" value="1"/>
</dbReference>
<protein>
    <recommendedName>
        <fullName evidence="9">Basic leucine zipper transcriptional factor ATF-like 2</fullName>
    </recommendedName>
</protein>
<sequence>MSSRSSRSFCFIFFRMDLEEHQRLKKKQKNRVAAQRSRQKHTDKADALHQQHETLEKHNRLLRKEIQGLQAELVWWSRTLHSHECLCLMGCAPCLAPVPPGCWGLTEQPLDPMPGGQYDFQEQPGLFQTPASSPSVHQLSPDLQPHSSSGGLLSPLPSLSLGSTMVSVPPPQLSPSPVQSASPTGSSLLRPSSKLKTLLPSPPAQLAPLQPLVGEHHTRGKLGSSPDSPSPALGLACLQGREHRPVLSATDQPGLGVDPSSHPLLAFPLLSSAQVHF</sequence>
<reference evidence="12 13" key="1">
    <citation type="submission" date="2019-05" db="EMBL/GenBank/DDBJ databases">
        <title>A Chromosome-scale Meerkat (S. suricatta) Genome Assembly.</title>
        <authorList>
            <person name="Dudchenko O."/>
            <person name="Lieberman Aiden E."/>
            <person name="Tung J."/>
            <person name="Barreiro L.B."/>
            <person name="Clutton-Brock T.H."/>
        </authorList>
    </citation>
    <scope>NUCLEOTIDE SEQUENCE [LARGE SCALE GENOMIC DNA]</scope>
</reference>
<keyword evidence="13" id="KW-1185">Reference proteome</keyword>
<comment type="subunit">
    <text evidence="8">Heterodimer; heterodimerizes with JUN family proteins.</text>
</comment>
<dbReference type="GO" id="GO:0030154">
    <property type="term" value="P:cell differentiation"/>
    <property type="evidence" value="ECO:0007669"/>
    <property type="project" value="UniProtKB-KW"/>
</dbReference>
<proteinExistence type="inferred from homology"/>
<feature type="region of interest" description="Disordered" evidence="10">
    <location>
        <begin position="25"/>
        <end position="49"/>
    </location>
</feature>
<dbReference type="PANTHER" id="PTHR23351:SF11">
    <property type="entry name" value="BASIC LEUCINE ZIPPER TRANSCRIPTIONAL FACTOR ATF-LIKE 2"/>
    <property type="match status" value="1"/>
</dbReference>
<dbReference type="GO" id="GO:0000978">
    <property type="term" value="F:RNA polymerase II cis-regulatory region sequence-specific DNA binding"/>
    <property type="evidence" value="ECO:0007669"/>
    <property type="project" value="TreeGrafter"/>
</dbReference>
<dbReference type="PANTHER" id="PTHR23351">
    <property type="entry name" value="FOS TRANSCRIPTION FACTOR-RELATED"/>
    <property type="match status" value="1"/>
</dbReference>